<dbReference type="Proteomes" id="UP000558488">
    <property type="component" value="Unassembled WGS sequence"/>
</dbReference>
<feature type="compositionally biased region" description="Basic and acidic residues" evidence="1">
    <location>
        <begin position="103"/>
        <end position="114"/>
    </location>
</feature>
<comment type="caution">
    <text evidence="2">The sequence shown here is derived from an EMBL/GenBank/DDBJ whole genome shotgun (WGS) entry which is preliminary data.</text>
</comment>
<protein>
    <submittedName>
        <fullName evidence="2">Uncharacterized protein</fullName>
    </submittedName>
</protein>
<proteinExistence type="predicted"/>
<evidence type="ECO:0000313" key="2">
    <source>
        <dbReference type="EMBL" id="KAF6272743.1"/>
    </source>
</evidence>
<feature type="compositionally biased region" description="Pro residues" evidence="1">
    <location>
        <begin position="10"/>
        <end position="20"/>
    </location>
</feature>
<organism evidence="2 3">
    <name type="scientific">Pipistrellus kuhlii</name>
    <name type="common">Kuhl's pipistrelle</name>
    <dbReference type="NCBI Taxonomy" id="59472"/>
    <lineage>
        <taxon>Eukaryota</taxon>
        <taxon>Metazoa</taxon>
        <taxon>Chordata</taxon>
        <taxon>Craniata</taxon>
        <taxon>Vertebrata</taxon>
        <taxon>Euteleostomi</taxon>
        <taxon>Mammalia</taxon>
        <taxon>Eutheria</taxon>
        <taxon>Laurasiatheria</taxon>
        <taxon>Chiroptera</taxon>
        <taxon>Yangochiroptera</taxon>
        <taxon>Vespertilionidae</taxon>
        <taxon>Pipistrellus</taxon>
    </lineage>
</organism>
<reference evidence="2 3" key="1">
    <citation type="journal article" date="2020" name="Nature">
        <title>Six reference-quality genomes reveal evolution of bat adaptations.</title>
        <authorList>
            <person name="Jebb D."/>
            <person name="Huang Z."/>
            <person name="Pippel M."/>
            <person name="Hughes G.M."/>
            <person name="Lavrichenko K."/>
            <person name="Devanna P."/>
            <person name="Winkler S."/>
            <person name="Jermiin L.S."/>
            <person name="Skirmuntt E.C."/>
            <person name="Katzourakis A."/>
            <person name="Burkitt-Gray L."/>
            <person name="Ray D.A."/>
            <person name="Sullivan K.A.M."/>
            <person name="Roscito J.G."/>
            <person name="Kirilenko B.M."/>
            <person name="Davalos L.M."/>
            <person name="Corthals A.P."/>
            <person name="Power M.L."/>
            <person name="Jones G."/>
            <person name="Ransome R.D."/>
            <person name="Dechmann D.K.N."/>
            <person name="Locatelli A.G."/>
            <person name="Puechmaille S.J."/>
            <person name="Fedrigo O."/>
            <person name="Jarvis E.D."/>
            <person name="Hiller M."/>
            <person name="Vernes S.C."/>
            <person name="Myers E.W."/>
            <person name="Teeling E.C."/>
        </authorList>
    </citation>
    <scope>NUCLEOTIDE SEQUENCE [LARGE SCALE GENOMIC DNA]</scope>
    <source>
        <strain evidence="2">MPipKuh1</strain>
        <tissue evidence="2">Flight muscle</tissue>
    </source>
</reference>
<feature type="region of interest" description="Disordered" evidence="1">
    <location>
        <begin position="1"/>
        <end position="21"/>
    </location>
</feature>
<dbReference type="EMBL" id="JACAGB010000089">
    <property type="protein sequence ID" value="KAF6272743.1"/>
    <property type="molecule type" value="Genomic_DNA"/>
</dbReference>
<accession>A0A7J7R9J4</accession>
<keyword evidence="3" id="KW-1185">Reference proteome</keyword>
<evidence type="ECO:0000256" key="1">
    <source>
        <dbReference type="SAM" id="MobiDB-lite"/>
    </source>
</evidence>
<name>A0A7J7R9J4_PIPKU</name>
<dbReference type="AlphaFoldDB" id="A0A7J7R9J4"/>
<sequence>MRVGVSSESPPFPYTPPPRCPHAGHVARIKISAPTRPVHSLASPQHPLVRMARAWWLWSRLPLWGALPLALGPQGLGQRRTVTNGVATSMQGGAIRTRPRSRGSREHGAQREKPGCVPHGLWSEWEPLAADLSWRPWEASPCSNHGSRG</sequence>
<evidence type="ECO:0000313" key="3">
    <source>
        <dbReference type="Proteomes" id="UP000558488"/>
    </source>
</evidence>
<gene>
    <name evidence="2" type="ORF">mPipKuh1_010713</name>
</gene>
<feature type="region of interest" description="Disordered" evidence="1">
    <location>
        <begin position="91"/>
        <end position="118"/>
    </location>
</feature>